<evidence type="ECO:0000313" key="2">
    <source>
        <dbReference type="EMBL" id="GFX95273.1"/>
    </source>
</evidence>
<name>A0A8X6RHT8_TRICX</name>
<dbReference type="Proteomes" id="UP000887159">
    <property type="component" value="Unassembled WGS sequence"/>
</dbReference>
<dbReference type="EMBL" id="BMAU01021185">
    <property type="protein sequence ID" value="GFX95273.1"/>
    <property type="molecule type" value="Genomic_DNA"/>
</dbReference>
<protein>
    <submittedName>
        <fullName evidence="2">Uncharacterized protein</fullName>
    </submittedName>
</protein>
<feature type="region of interest" description="Disordered" evidence="1">
    <location>
        <begin position="1"/>
        <end position="51"/>
    </location>
</feature>
<organism evidence="2 3">
    <name type="scientific">Trichonephila clavipes</name>
    <name type="common">Golden silk orbweaver</name>
    <name type="synonym">Nephila clavipes</name>
    <dbReference type="NCBI Taxonomy" id="2585209"/>
    <lineage>
        <taxon>Eukaryota</taxon>
        <taxon>Metazoa</taxon>
        <taxon>Ecdysozoa</taxon>
        <taxon>Arthropoda</taxon>
        <taxon>Chelicerata</taxon>
        <taxon>Arachnida</taxon>
        <taxon>Araneae</taxon>
        <taxon>Araneomorphae</taxon>
        <taxon>Entelegynae</taxon>
        <taxon>Araneoidea</taxon>
        <taxon>Nephilidae</taxon>
        <taxon>Trichonephila</taxon>
    </lineage>
</organism>
<keyword evidence="3" id="KW-1185">Reference proteome</keyword>
<dbReference type="AlphaFoldDB" id="A0A8X6RHT8"/>
<accession>A0A8X6RHT8</accession>
<reference evidence="2" key="1">
    <citation type="submission" date="2020-08" db="EMBL/GenBank/DDBJ databases">
        <title>Multicomponent nature underlies the extraordinary mechanical properties of spider dragline silk.</title>
        <authorList>
            <person name="Kono N."/>
            <person name="Nakamura H."/>
            <person name="Mori M."/>
            <person name="Yoshida Y."/>
            <person name="Ohtoshi R."/>
            <person name="Malay A.D."/>
            <person name="Moran D.A.P."/>
            <person name="Tomita M."/>
            <person name="Numata K."/>
            <person name="Arakawa K."/>
        </authorList>
    </citation>
    <scope>NUCLEOTIDE SEQUENCE</scope>
</reference>
<feature type="compositionally biased region" description="Basic and acidic residues" evidence="1">
    <location>
        <begin position="17"/>
        <end position="37"/>
    </location>
</feature>
<sequence length="109" mass="12145">MKERPVSEITPPQGEAGGRKRPNEDETRVRHEGENGRAQEGGLTAPKRVRGAPKTQWEGKCCFFFFVLFFAARMKKKGVCKENLDDTAGVTKLEPALTLIPVLMRGKCI</sequence>
<gene>
    <name evidence="2" type="ORF">TNCV_848641</name>
</gene>
<comment type="caution">
    <text evidence="2">The sequence shown here is derived from an EMBL/GenBank/DDBJ whole genome shotgun (WGS) entry which is preliminary data.</text>
</comment>
<evidence type="ECO:0000313" key="3">
    <source>
        <dbReference type="Proteomes" id="UP000887159"/>
    </source>
</evidence>
<evidence type="ECO:0000256" key="1">
    <source>
        <dbReference type="SAM" id="MobiDB-lite"/>
    </source>
</evidence>
<proteinExistence type="predicted"/>